<keyword evidence="3" id="KW-1185">Reference proteome</keyword>
<evidence type="ECO:0000313" key="2">
    <source>
        <dbReference type="EMBL" id="MWV43187.1"/>
    </source>
</evidence>
<dbReference type="InterPro" id="IPR032710">
    <property type="entry name" value="NTF2-like_dom_sf"/>
</dbReference>
<gene>
    <name evidence="2" type="ORF">GRF59_06045</name>
</gene>
<dbReference type="SUPFAM" id="SSF54427">
    <property type="entry name" value="NTF2-like"/>
    <property type="match status" value="1"/>
</dbReference>
<dbReference type="GO" id="GO:0016853">
    <property type="term" value="F:isomerase activity"/>
    <property type="evidence" value="ECO:0007669"/>
    <property type="project" value="UniProtKB-KW"/>
</dbReference>
<evidence type="ECO:0000313" key="3">
    <source>
        <dbReference type="Proteomes" id="UP000460318"/>
    </source>
</evidence>
<protein>
    <submittedName>
        <fullName evidence="2">Steroid delta-isomerase</fullName>
    </submittedName>
</protein>
<dbReference type="EMBL" id="WUBI01000001">
    <property type="protein sequence ID" value="MWV43187.1"/>
    <property type="molecule type" value="Genomic_DNA"/>
</dbReference>
<dbReference type="Pfam" id="PF12680">
    <property type="entry name" value="SnoaL_2"/>
    <property type="match status" value="1"/>
</dbReference>
<proteinExistence type="predicted"/>
<dbReference type="AlphaFoldDB" id="A0A7X3IJI9"/>
<accession>A0A7X3IJI9</accession>
<feature type="domain" description="SnoaL-like" evidence="1">
    <location>
        <begin position="12"/>
        <end position="112"/>
    </location>
</feature>
<name>A0A7X3IJI9_9BACL</name>
<dbReference type="InterPro" id="IPR037401">
    <property type="entry name" value="SnoaL-like"/>
</dbReference>
<keyword evidence="2" id="KW-0413">Isomerase</keyword>
<dbReference type="Proteomes" id="UP000460318">
    <property type="component" value="Unassembled WGS sequence"/>
</dbReference>
<dbReference type="Gene3D" id="3.10.450.50">
    <property type="match status" value="1"/>
</dbReference>
<organism evidence="2 3">
    <name type="scientific">Paenibacillus dendrobii</name>
    <dbReference type="NCBI Taxonomy" id="2691084"/>
    <lineage>
        <taxon>Bacteria</taxon>
        <taxon>Bacillati</taxon>
        <taxon>Bacillota</taxon>
        <taxon>Bacilli</taxon>
        <taxon>Bacillales</taxon>
        <taxon>Paenibacillaceae</taxon>
        <taxon>Paenibacillus</taxon>
    </lineage>
</organism>
<reference evidence="2 3" key="1">
    <citation type="submission" date="2019-12" db="EMBL/GenBank/DDBJ databases">
        <title>Paenibacillus sp. nov., an endophytic bacterium isolated from the stem of Dendrobium.</title>
        <authorList>
            <person name="Zhao R."/>
        </authorList>
    </citation>
    <scope>NUCLEOTIDE SEQUENCE [LARGE SCALE GENOMIC DNA]</scope>
    <source>
        <strain evidence="2 3">HJL G12</strain>
    </source>
</reference>
<sequence length="125" mass="13747">MPTEQEIKTAMQAYIDRFNEDDLEGILSLFAEEATVEDPAGMAPIIGKAAITEFYTKVVNGKTRIHREEPIRGSRSNSGAMAIHIETHAEGSTLMIHAIEVMTFTDAGLISSMKAYWGPGDMENK</sequence>
<dbReference type="RefSeq" id="WP_160496719.1">
    <property type="nucleotide sequence ID" value="NZ_WUBI01000001.1"/>
</dbReference>
<comment type="caution">
    <text evidence="2">The sequence shown here is derived from an EMBL/GenBank/DDBJ whole genome shotgun (WGS) entry which is preliminary data.</text>
</comment>
<evidence type="ECO:0000259" key="1">
    <source>
        <dbReference type="Pfam" id="PF12680"/>
    </source>
</evidence>